<keyword evidence="1 3" id="KW-0403">Intermediate filament</keyword>
<keyword evidence="8" id="KW-1185">Reference proteome</keyword>
<feature type="coiled-coil region" evidence="4">
    <location>
        <begin position="211"/>
        <end position="316"/>
    </location>
</feature>
<dbReference type="PANTHER" id="PTHR23239:SF377">
    <property type="entry name" value="KERATIN 34"/>
    <property type="match status" value="1"/>
</dbReference>
<dbReference type="PROSITE" id="PS00226">
    <property type="entry name" value="IF_ROD_1"/>
    <property type="match status" value="2"/>
</dbReference>
<feature type="compositionally biased region" description="Polar residues" evidence="5">
    <location>
        <begin position="1"/>
        <end position="24"/>
    </location>
</feature>
<sequence>MSHSVKQMQSRSVQGGCQTSQRSSSVHHHESFKNVHHGSRHRAPSVHGGSGGKGISLSLQNSSSYGYRSGHAFQAGLKHNGLFSFNEKETMKSLNDRLASYLEKVCSLEKENTQLERNIREWYEQNQPSALPDVSKYYKIIKELQTQIHSAYSENAGIFLELDNAKLASDDFRSKYEIELGLSNNISSDVKGLRRVLERLNIERCDFDMQVQSLEEELQQFKNNHEEEVNGLRAQLGLRVSVEVDAAPAIDLNQSLSEIRQQYENLMEKNLREVENIFIARTEELSHEVVSGAEQLQSVTVDLIELKRTLQTLEIELQSQWSLKETMEGILMETNARYGSQLSQLQEMINHVESQLAQLRSDLEHQIVEYKILMDQKNHLEMEIATYKRLLEGHDIHVSGQHDKNVRGTANRTKMYSGKHSGVRQDLGVEMLIYAKYCVGGGAPSFGLFLEDLSVNEKETMQSLNDRLACYMEKVRSLENENTQLERNIREWYERNQPSALPDFSNFFRIIQEVQCQISGATVDNARIALQIDNARLASDDFRNKYEMEQRLRNSVEGDVNGLRRVLESLNREICDLEQQVRNLQEELQQMRRNHEEEVNALRAQLGQRVSVEVDAAPSKDLNRTLSEIRQQYENLMDRNLREVENMFRQRSEELNRQVESGSEQLQTVQTELIDLKRNVQTLEIELQSQLSMKCAMEGSLSEIESGYSSQLSQLQGLINNVESQLGQIRSDLEHQNHEYKILMDQKTHLEMEIATYKRLLEGQEIHVSNHSFLGGKHGSHSNNSTHHHNEGHSKC</sequence>
<dbReference type="Gene3D" id="1.20.5.1160">
    <property type="entry name" value="Vasodilator-stimulated phosphoprotein"/>
    <property type="match status" value="2"/>
</dbReference>
<dbReference type="SUPFAM" id="SSF64593">
    <property type="entry name" value="Intermediate filament protein, coiled coil region"/>
    <property type="match status" value="4"/>
</dbReference>
<name>A0AAD1WB53_PELCU</name>
<dbReference type="SMART" id="SM01391">
    <property type="entry name" value="Filament"/>
    <property type="match status" value="2"/>
</dbReference>
<organism evidence="7 8">
    <name type="scientific">Pelobates cultripes</name>
    <name type="common">Western spadefoot toad</name>
    <dbReference type="NCBI Taxonomy" id="61616"/>
    <lineage>
        <taxon>Eukaryota</taxon>
        <taxon>Metazoa</taxon>
        <taxon>Chordata</taxon>
        <taxon>Craniata</taxon>
        <taxon>Vertebrata</taxon>
        <taxon>Euteleostomi</taxon>
        <taxon>Amphibia</taxon>
        <taxon>Batrachia</taxon>
        <taxon>Anura</taxon>
        <taxon>Pelobatoidea</taxon>
        <taxon>Pelobatidae</taxon>
        <taxon>Pelobates</taxon>
    </lineage>
</organism>
<evidence type="ECO:0000256" key="4">
    <source>
        <dbReference type="SAM" id="Coils"/>
    </source>
</evidence>
<dbReference type="GO" id="GO:0030855">
    <property type="term" value="P:epithelial cell differentiation"/>
    <property type="evidence" value="ECO:0007669"/>
    <property type="project" value="TreeGrafter"/>
</dbReference>
<reference evidence="7" key="1">
    <citation type="submission" date="2022-03" db="EMBL/GenBank/DDBJ databases">
        <authorList>
            <person name="Alioto T."/>
            <person name="Alioto T."/>
            <person name="Gomez Garrido J."/>
        </authorList>
    </citation>
    <scope>NUCLEOTIDE SEQUENCE</scope>
</reference>
<dbReference type="EMBL" id="OW240917">
    <property type="protein sequence ID" value="CAH2302573.1"/>
    <property type="molecule type" value="Genomic_DNA"/>
</dbReference>
<feature type="region of interest" description="Disordered" evidence="5">
    <location>
        <begin position="774"/>
        <end position="796"/>
    </location>
</feature>
<evidence type="ECO:0000313" key="7">
    <source>
        <dbReference type="EMBL" id="CAH2302573.1"/>
    </source>
</evidence>
<evidence type="ECO:0000256" key="3">
    <source>
        <dbReference type="RuleBase" id="RU000685"/>
    </source>
</evidence>
<evidence type="ECO:0000256" key="5">
    <source>
        <dbReference type="SAM" id="MobiDB-lite"/>
    </source>
</evidence>
<dbReference type="Proteomes" id="UP001295444">
    <property type="component" value="Chromosome 06"/>
</dbReference>
<dbReference type="AlphaFoldDB" id="A0AAD1WB53"/>
<dbReference type="Gene3D" id="1.20.5.170">
    <property type="match status" value="2"/>
</dbReference>
<evidence type="ECO:0000259" key="6">
    <source>
        <dbReference type="PROSITE" id="PS51842"/>
    </source>
</evidence>
<dbReference type="Gene3D" id="1.20.5.500">
    <property type="entry name" value="Single helix bin"/>
    <property type="match status" value="2"/>
</dbReference>
<dbReference type="GO" id="GO:0005882">
    <property type="term" value="C:intermediate filament"/>
    <property type="evidence" value="ECO:0007669"/>
    <property type="project" value="UniProtKB-KW"/>
</dbReference>
<dbReference type="GO" id="GO:0045109">
    <property type="term" value="P:intermediate filament organization"/>
    <property type="evidence" value="ECO:0007669"/>
    <property type="project" value="TreeGrafter"/>
</dbReference>
<protein>
    <submittedName>
        <fullName evidence="7">Keratin, type I cytoskeletal 19</fullName>
    </submittedName>
</protein>
<feature type="compositionally biased region" description="Basic residues" evidence="5">
    <location>
        <begin position="34"/>
        <end position="44"/>
    </location>
</feature>
<dbReference type="InterPro" id="IPR039008">
    <property type="entry name" value="IF_rod_dom"/>
</dbReference>
<proteinExistence type="inferred from homology"/>
<dbReference type="InterPro" id="IPR018039">
    <property type="entry name" value="IF_conserved"/>
</dbReference>
<feature type="region of interest" description="Disordered" evidence="5">
    <location>
        <begin position="1"/>
        <end position="55"/>
    </location>
</feature>
<dbReference type="GO" id="GO:0005198">
    <property type="term" value="F:structural molecule activity"/>
    <property type="evidence" value="ECO:0007669"/>
    <property type="project" value="InterPro"/>
</dbReference>
<dbReference type="Pfam" id="PF00038">
    <property type="entry name" value="Filament"/>
    <property type="match status" value="2"/>
</dbReference>
<accession>A0AAD1WB53</accession>
<dbReference type="InterPro" id="IPR002957">
    <property type="entry name" value="Keratin_I"/>
</dbReference>
<comment type="similarity">
    <text evidence="3">Belongs to the intermediate filament family.</text>
</comment>
<dbReference type="PANTHER" id="PTHR23239">
    <property type="entry name" value="INTERMEDIATE FILAMENT"/>
    <property type="match status" value="1"/>
</dbReference>
<feature type="domain" description="IF rod" evidence="6">
    <location>
        <begin position="87"/>
        <end position="398"/>
    </location>
</feature>
<dbReference type="PROSITE" id="PS51842">
    <property type="entry name" value="IF_ROD_2"/>
    <property type="match status" value="2"/>
</dbReference>
<feature type="coiled-coil region" evidence="4">
    <location>
        <begin position="342"/>
        <end position="390"/>
    </location>
</feature>
<keyword evidence="2 4" id="KW-0175">Coiled coil</keyword>
<feature type="coiled-coil region" evidence="4">
    <location>
        <begin position="461"/>
        <end position="495"/>
    </location>
</feature>
<feature type="coiled-coil region" evidence="4">
    <location>
        <begin position="553"/>
        <end position="693"/>
    </location>
</feature>
<gene>
    <name evidence="7" type="ORF">PECUL_23A027336</name>
</gene>
<evidence type="ECO:0000256" key="2">
    <source>
        <dbReference type="ARBA" id="ARBA00023054"/>
    </source>
</evidence>
<dbReference type="FunFam" id="1.20.5.170:FF:000002">
    <property type="entry name" value="Type I keratin KA11"/>
    <property type="match status" value="2"/>
</dbReference>
<dbReference type="PRINTS" id="PR01248">
    <property type="entry name" value="TYPE1KERATIN"/>
</dbReference>
<evidence type="ECO:0000313" key="8">
    <source>
        <dbReference type="Proteomes" id="UP001295444"/>
    </source>
</evidence>
<feature type="domain" description="IF rod" evidence="6">
    <location>
        <begin position="457"/>
        <end position="768"/>
    </location>
</feature>
<evidence type="ECO:0000256" key="1">
    <source>
        <dbReference type="ARBA" id="ARBA00022754"/>
    </source>
</evidence>